<evidence type="ECO:0000313" key="2">
    <source>
        <dbReference type="EMBL" id="RED26091.1"/>
    </source>
</evidence>
<dbReference type="EMBL" id="QRDT01000028">
    <property type="protein sequence ID" value="RED26091.1"/>
    <property type="molecule type" value="Genomic_DNA"/>
</dbReference>
<dbReference type="RefSeq" id="WP_114360427.1">
    <property type="nucleotide sequence ID" value="NZ_QRDT01000028.1"/>
</dbReference>
<gene>
    <name evidence="2" type="ORF">BJ125_12842</name>
    <name evidence="3" type="ORF">SAMN05892882_12842</name>
</gene>
<evidence type="ECO:0000256" key="1">
    <source>
        <dbReference type="SAM" id="MobiDB-lite"/>
    </source>
</evidence>
<evidence type="ECO:0008006" key="6">
    <source>
        <dbReference type="Google" id="ProtNLM"/>
    </source>
</evidence>
<dbReference type="Proteomes" id="UP000252631">
    <property type="component" value="Unassembled WGS sequence"/>
</dbReference>
<evidence type="ECO:0000313" key="4">
    <source>
        <dbReference type="Proteomes" id="UP000252631"/>
    </source>
</evidence>
<feature type="region of interest" description="Disordered" evidence="1">
    <location>
        <begin position="1"/>
        <end position="20"/>
    </location>
</feature>
<protein>
    <recommendedName>
        <fullName evidence="6">HNH endonuclease</fullName>
    </recommendedName>
</protein>
<sequence length="267" mass="29127">MSSLNESQPKSPPKKVAKARSYSDKTLKLLFALCGNQCAHPECSQPIIKAATLSSPNIVVGHISHIYAHSGKGPRGNPGMTEKQLRQADNLMLFCPTHHVIVDGQHETYPAVLLKQWKEQHERQYRENLSAKITDIGFAELEVVAKALLAPAAVGNGDFNAIPPAAKIAKNKLGATSTMLLTLGAAKSREVERVLQSASQLDSTFPDRLRNGFLMKYQELRAEDFDGDDLFLAMYEWAGGGGGDKGREAAGLSILTHLFVICDVFEK</sequence>
<name>A0A336JTA2_9BRAD</name>
<dbReference type="OrthoDB" id="5379188at2"/>
<reference evidence="3 4" key="1">
    <citation type="submission" date="2017-08" db="EMBL/GenBank/DDBJ databases">
        <authorList>
            <person name="de Groot N.N."/>
        </authorList>
    </citation>
    <scope>NUCLEOTIDE SEQUENCE [LARGE SCALE GENOMIC DNA]</scope>
    <source>
        <strain evidence="3 4">JA575</strain>
    </source>
</reference>
<organism evidence="3 4">
    <name type="scientific">Rhodopseudomonas pentothenatexigens</name>
    <dbReference type="NCBI Taxonomy" id="999699"/>
    <lineage>
        <taxon>Bacteria</taxon>
        <taxon>Pseudomonadati</taxon>
        <taxon>Pseudomonadota</taxon>
        <taxon>Alphaproteobacteria</taxon>
        <taxon>Hyphomicrobiales</taxon>
        <taxon>Nitrobacteraceae</taxon>
        <taxon>Rhodopseudomonas</taxon>
    </lineage>
</organism>
<evidence type="ECO:0000313" key="3">
    <source>
        <dbReference type="EMBL" id="SSW93015.1"/>
    </source>
</evidence>
<dbReference type="Proteomes" id="UP000256343">
    <property type="component" value="Unassembled WGS sequence"/>
</dbReference>
<proteinExistence type="predicted"/>
<reference evidence="2 5" key="2">
    <citation type="submission" date="2018-07" db="EMBL/GenBank/DDBJ databases">
        <title>Genomic Encyclopedia of Archaeal and Bacterial Type Strains, Phase II (KMG-II): from individual species to whole genera.</title>
        <authorList>
            <person name="Goeker M."/>
        </authorList>
    </citation>
    <scope>NUCLEOTIDE SEQUENCE [LARGE SCALE GENOMIC DNA]</scope>
    <source>
        <strain evidence="2 5">JA575</strain>
    </source>
</reference>
<keyword evidence="5" id="KW-1185">Reference proteome</keyword>
<evidence type="ECO:0000313" key="5">
    <source>
        <dbReference type="Proteomes" id="UP000256343"/>
    </source>
</evidence>
<dbReference type="AlphaFoldDB" id="A0A336JTA2"/>
<dbReference type="EMBL" id="UFQQ01000028">
    <property type="protein sequence ID" value="SSW93015.1"/>
    <property type="molecule type" value="Genomic_DNA"/>
</dbReference>
<accession>A0A336JTA2</accession>